<keyword evidence="7 8" id="KW-0472">Membrane</keyword>
<dbReference type="Proteomes" id="UP000438120">
    <property type="component" value="Unassembled WGS sequence"/>
</dbReference>
<dbReference type="Pfam" id="PF06800">
    <property type="entry name" value="Sugar_transport"/>
    <property type="match status" value="1"/>
</dbReference>
<feature type="transmembrane region" description="Helical" evidence="8">
    <location>
        <begin position="269"/>
        <end position="286"/>
    </location>
</feature>
<gene>
    <name evidence="9" type="ORF">FYJ62_04740</name>
</gene>
<dbReference type="PANTHER" id="PTHR16119">
    <property type="entry name" value="TRANSMEMBRANE PROTEIN 144"/>
    <property type="match status" value="1"/>
</dbReference>
<dbReference type="GO" id="GO:0015144">
    <property type="term" value="F:carbohydrate transmembrane transporter activity"/>
    <property type="evidence" value="ECO:0007669"/>
    <property type="project" value="InterPro"/>
</dbReference>
<dbReference type="PANTHER" id="PTHR16119:SF17">
    <property type="entry name" value="TRANSMEMBRANE PROTEIN 144"/>
    <property type="match status" value="1"/>
</dbReference>
<name>A0A6A8MDU6_9LACO</name>
<feature type="transmembrane region" description="Helical" evidence="8">
    <location>
        <begin position="235"/>
        <end position="257"/>
    </location>
</feature>
<dbReference type="InterPro" id="IPR010651">
    <property type="entry name" value="Sugar_transport"/>
</dbReference>
<comment type="similarity">
    <text evidence="2">Belongs to the GRP transporter (TC 2.A.7.5) family.</text>
</comment>
<accession>A0A6A8MDU6</accession>
<feature type="transmembrane region" description="Helical" evidence="8">
    <location>
        <begin position="34"/>
        <end position="51"/>
    </location>
</feature>
<sequence>MVNMGIFVGLVPAFAWGVQSIVMQKIGGKFTNKVVGMTMGTFLFAVVVSLIKTPQHLTGNLLLGSVLCGISWTIGQLLQVKSFDIFDVSQAMPISTGQQLVGTALFAVFYFHEWTKTWQLVLGAAAIALIIFGIISLSYSENKDAAGSSLQGLILLTISSVGFVGYAVLPRIFNLNGWEMLLPQSLAMFLCSLIYSLTVDRKDTFNKESFANILTGLCFAVANLALLFSNQFNGVAVGFTLSQLNVVIATLGGMWILHEMKTHKEMRHTLLGLLLVVAGAIMIGLTKF</sequence>
<evidence type="ECO:0000256" key="7">
    <source>
        <dbReference type="ARBA" id="ARBA00023136"/>
    </source>
</evidence>
<evidence type="ECO:0000256" key="4">
    <source>
        <dbReference type="ARBA" id="ARBA00022597"/>
    </source>
</evidence>
<feature type="transmembrane region" description="Helical" evidence="8">
    <location>
        <begin position="6"/>
        <end position="22"/>
    </location>
</feature>
<evidence type="ECO:0000256" key="3">
    <source>
        <dbReference type="ARBA" id="ARBA00022448"/>
    </source>
</evidence>
<keyword evidence="3" id="KW-0813">Transport</keyword>
<evidence type="ECO:0000313" key="9">
    <source>
        <dbReference type="EMBL" id="MST86958.1"/>
    </source>
</evidence>
<keyword evidence="10" id="KW-1185">Reference proteome</keyword>
<evidence type="ECO:0000256" key="2">
    <source>
        <dbReference type="ARBA" id="ARBA00006117"/>
    </source>
</evidence>
<keyword evidence="5 8" id="KW-0812">Transmembrane</keyword>
<dbReference type="SUPFAM" id="SSF103481">
    <property type="entry name" value="Multidrug resistance efflux transporter EmrE"/>
    <property type="match status" value="2"/>
</dbReference>
<dbReference type="Gene3D" id="1.10.3730.20">
    <property type="match status" value="1"/>
</dbReference>
<evidence type="ECO:0000256" key="5">
    <source>
        <dbReference type="ARBA" id="ARBA00022692"/>
    </source>
</evidence>
<protein>
    <submittedName>
        <fullName evidence="9">EamA family transporter</fullName>
    </submittedName>
</protein>
<feature type="transmembrane region" description="Helical" evidence="8">
    <location>
        <begin position="57"/>
        <end position="78"/>
    </location>
</feature>
<dbReference type="InterPro" id="IPR037185">
    <property type="entry name" value="EmrE-like"/>
</dbReference>
<feature type="transmembrane region" description="Helical" evidence="8">
    <location>
        <begin position="117"/>
        <end position="138"/>
    </location>
</feature>
<dbReference type="AlphaFoldDB" id="A0A6A8MDU6"/>
<feature type="transmembrane region" description="Helical" evidence="8">
    <location>
        <begin position="150"/>
        <end position="169"/>
    </location>
</feature>
<dbReference type="EMBL" id="VUMX01000010">
    <property type="protein sequence ID" value="MST86958.1"/>
    <property type="molecule type" value="Genomic_DNA"/>
</dbReference>
<dbReference type="GO" id="GO:0005886">
    <property type="term" value="C:plasma membrane"/>
    <property type="evidence" value="ECO:0007669"/>
    <property type="project" value="UniProtKB-SubCell"/>
</dbReference>
<dbReference type="CDD" id="cd23110">
    <property type="entry name" value="GRP"/>
    <property type="match status" value="1"/>
</dbReference>
<comment type="caution">
    <text evidence="9">The sequence shown here is derived from an EMBL/GenBank/DDBJ whole genome shotgun (WGS) entry which is preliminary data.</text>
</comment>
<keyword evidence="6 8" id="KW-1133">Transmembrane helix</keyword>
<reference evidence="9 10" key="1">
    <citation type="submission" date="2019-08" db="EMBL/GenBank/DDBJ databases">
        <title>In-depth cultivation of the pig gut microbiome towards novel bacterial diversity and tailored functional studies.</title>
        <authorList>
            <person name="Wylensek D."/>
            <person name="Hitch T.C.A."/>
            <person name="Clavel T."/>
        </authorList>
    </citation>
    <scope>NUCLEOTIDE SEQUENCE [LARGE SCALE GENOMIC DNA]</scope>
    <source>
        <strain evidence="9 10">Bifido-178-WT-2B</strain>
    </source>
</reference>
<evidence type="ECO:0000256" key="1">
    <source>
        <dbReference type="ARBA" id="ARBA00004651"/>
    </source>
</evidence>
<evidence type="ECO:0000313" key="10">
    <source>
        <dbReference type="Proteomes" id="UP000438120"/>
    </source>
</evidence>
<organism evidence="9 10">
    <name type="scientific">Lactobacillus porci</name>
    <dbReference type="NCBI Taxonomy" id="2012477"/>
    <lineage>
        <taxon>Bacteria</taxon>
        <taxon>Bacillati</taxon>
        <taxon>Bacillota</taxon>
        <taxon>Bacilli</taxon>
        <taxon>Lactobacillales</taxon>
        <taxon>Lactobacillaceae</taxon>
        <taxon>Lactobacillus</taxon>
    </lineage>
</organism>
<feature type="transmembrane region" description="Helical" evidence="8">
    <location>
        <begin position="210"/>
        <end position="229"/>
    </location>
</feature>
<keyword evidence="4" id="KW-0762">Sugar transport</keyword>
<evidence type="ECO:0000256" key="6">
    <source>
        <dbReference type="ARBA" id="ARBA00022989"/>
    </source>
</evidence>
<evidence type="ECO:0000256" key="8">
    <source>
        <dbReference type="SAM" id="Phobius"/>
    </source>
</evidence>
<comment type="subcellular location">
    <subcellularLocation>
        <location evidence="1">Cell membrane</location>
        <topology evidence="1">Multi-pass membrane protein</topology>
    </subcellularLocation>
</comment>
<proteinExistence type="inferred from homology"/>
<feature type="transmembrane region" description="Helical" evidence="8">
    <location>
        <begin position="181"/>
        <end position="198"/>
    </location>
</feature>